<dbReference type="Proteomes" id="UP000198977">
    <property type="component" value="Unassembled WGS sequence"/>
</dbReference>
<dbReference type="PROSITE" id="PS51123">
    <property type="entry name" value="OMPA_2"/>
    <property type="match status" value="1"/>
</dbReference>
<evidence type="ECO:0000313" key="8">
    <source>
        <dbReference type="Proteomes" id="UP000198977"/>
    </source>
</evidence>
<dbReference type="InterPro" id="IPR006664">
    <property type="entry name" value="OMP_bac"/>
</dbReference>
<feature type="region of interest" description="Disordered" evidence="5">
    <location>
        <begin position="572"/>
        <end position="648"/>
    </location>
</feature>
<reference evidence="7 8" key="1">
    <citation type="submission" date="2016-10" db="EMBL/GenBank/DDBJ databases">
        <authorList>
            <person name="de Groot N.N."/>
        </authorList>
    </citation>
    <scope>NUCLEOTIDE SEQUENCE [LARGE SCALE GENOMIC DNA]</scope>
    <source>
        <strain evidence="7 8">DSM 11443</strain>
    </source>
</reference>
<comment type="subcellular location">
    <subcellularLocation>
        <location evidence="1">Cell outer membrane</location>
    </subcellularLocation>
</comment>
<feature type="compositionally biased region" description="Polar residues" evidence="5">
    <location>
        <begin position="603"/>
        <end position="624"/>
    </location>
</feature>
<feature type="domain" description="OmpA-like" evidence="6">
    <location>
        <begin position="485"/>
        <end position="602"/>
    </location>
</feature>
<dbReference type="PRINTS" id="PR01021">
    <property type="entry name" value="OMPADOMAIN"/>
</dbReference>
<dbReference type="EMBL" id="FOMW01000001">
    <property type="protein sequence ID" value="SFD56957.1"/>
    <property type="molecule type" value="Genomic_DNA"/>
</dbReference>
<dbReference type="InterPro" id="IPR036737">
    <property type="entry name" value="OmpA-like_sf"/>
</dbReference>
<gene>
    <name evidence="7" type="ORF">SAMN04488523_101363</name>
</gene>
<dbReference type="OrthoDB" id="5525824at2"/>
<feature type="compositionally biased region" description="Acidic residues" evidence="5">
    <location>
        <begin position="637"/>
        <end position="648"/>
    </location>
</feature>
<accession>A0A1I1TE93</accession>
<sequence length="648" mass="68277">MRLSALLTIALTFSAAAVVSLVAANFSVKLIEENSEIGVRDALDDQGMTWAEVQADGLQVTLAGIAPSEAVRFRALTTAGSIVDAARVIDEMEVTAQAAIAPPRFSIEVLRNDSGISIIGLIPASTDREDTIARFMKMAGDDNVADLLESADYPAPPGWEQALSFAITAMAGLPRAKASVDAGRVEITAIADSAEAKARMEAKLKKSAPASLRLSLNIAAPRPVITPFTLRFQIDEEGARFDACSADTVAARVRILAAGTRAGVTDPARCTVGLGVPTPNWSEAVLQGIDAVHRLEGGSVTFADADITLEALPGSDQATFDRVVGELEASLPEVFALRAKLPSVVDPDAGPPEFTATLSPEGQVQLRGRLSDEEQRVLADSYAKARFGSAKVYTAARLAENLPADWTPRILSGLEALAALSSGTVVVTPDTLTVTGNTGNPDASTEIASLLAGKLGDGAAYDIDVDYLEKLDPVLGLPTPDECEAEISEILKVGKINFEPGSATIDASALGTMDDIAEILKRCGDLPLIIQGFTDSQGREEMNLALSQSRAESVLNELRARRVLTGSFEAKGYGEENPIADNKSEEGREANRRIEFRLKRTETGAQEEQTTLESAAETSDTADTGDTPDSDNNAESGSEDTTEGSGDE</sequence>
<evidence type="ECO:0000256" key="2">
    <source>
        <dbReference type="ARBA" id="ARBA00023136"/>
    </source>
</evidence>
<dbReference type="Pfam" id="PF00691">
    <property type="entry name" value="OmpA"/>
    <property type="match status" value="1"/>
</dbReference>
<proteinExistence type="predicted"/>
<evidence type="ECO:0000256" key="4">
    <source>
        <dbReference type="PROSITE-ProRule" id="PRU00473"/>
    </source>
</evidence>
<dbReference type="AlphaFoldDB" id="A0A1I1TE93"/>
<keyword evidence="8" id="KW-1185">Reference proteome</keyword>
<evidence type="ECO:0000256" key="1">
    <source>
        <dbReference type="ARBA" id="ARBA00004442"/>
    </source>
</evidence>
<dbReference type="PANTHER" id="PTHR30329:SF21">
    <property type="entry name" value="LIPOPROTEIN YIAD-RELATED"/>
    <property type="match status" value="1"/>
</dbReference>
<dbReference type="GO" id="GO:0009279">
    <property type="term" value="C:cell outer membrane"/>
    <property type="evidence" value="ECO:0007669"/>
    <property type="project" value="UniProtKB-SubCell"/>
</dbReference>
<dbReference type="SUPFAM" id="SSF103088">
    <property type="entry name" value="OmpA-like"/>
    <property type="match status" value="1"/>
</dbReference>
<keyword evidence="3" id="KW-0998">Cell outer membrane</keyword>
<evidence type="ECO:0000256" key="3">
    <source>
        <dbReference type="ARBA" id="ARBA00023237"/>
    </source>
</evidence>
<name>A0A1I1TE93_9RHOB</name>
<dbReference type="PANTHER" id="PTHR30329">
    <property type="entry name" value="STATOR ELEMENT OF FLAGELLAR MOTOR COMPLEX"/>
    <property type="match status" value="1"/>
</dbReference>
<dbReference type="STRING" id="74348.SAMN04488523_101363"/>
<protein>
    <submittedName>
        <fullName evidence="7">OmpA-OmpF porin, OOP family</fullName>
    </submittedName>
</protein>
<dbReference type="Gene3D" id="3.30.1330.60">
    <property type="entry name" value="OmpA-like domain"/>
    <property type="match status" value="1"/>
</dbReference>
<dbReference type="InterPro" id="IPR050330">
    <property type="entry name" value="Bact_OuterMem_StrucFunc"/>
</dbReference>
<dbReference type="CDD" id="cd07185">
    <property type="entry name" value="OmpA_C-like"/>
    <property type="match status" value="1"/>
</dbReference>
<organism evidence="7 8">
    <name type="scientific">Sulfitobacter brevis</name>
    <dbReference type="NCBI Taxonomy" id="74348"/>
    <lineage>
        <taxon>Bacteria</taxon>
        <taxon>Pseudomonadati</taxon>
        <taxon>Pseudomonadota</taxon>
        <taxon>Alphaproteobacteria</taxon>
        <taxon>Rhodobacterales</taxon>
        <taxon>Roseobacteraceae</taxon>
        <taxon>Sulfitobacter</taxon>
    </lineage>
</organism>
<keyword evidence="2 4" id="KW-0472">Membrane</keyword>
<evidence type="ECO:0000313" key="7">
    <source>
        <dbReference type="EMBL" id="SFD56957.1"/>
    </source>
</evidence>
<dbReference type="InterPro" id="IPR006665">
    <property type="entry name" value="OmpA-like"/>
</dbReference>
<feature type="compositionally biased region" description="Basic and acidic residues" evidence="5">
    <location>
        <begin position="582"/>
        <end position="602"/>
    </location>
</feature>
<evidence type="ECO:0000259" key="6">
    <source>
        <dbReference type="PROSITE" id="PS51123"/>
    </source>
</evidence>
<dbReference type="RefSeq" id="WP_093922092.1">
    <property type="nucleotide sequence ID" value="NZ_FOMW01000001.1"/>
</dbReference>
<dbReference type="Gene3D" id="3.40.1520.20">
    <property type="match status" value="2"/>
</dbReference>
<evidence type="ECO:0000256" key="5">
    <source>
        <dbReference type="SAM" id="MobiDB-lite"/>
    </source>
</evidence>